<evidence type="ECO:0000313" key="2">
    <source>
        <dbReference type="EMBL" id="KAK8124141.1"/>
    </source>
</evidence>
<organism evidence="2 3">
    <name type="scientific">Apiospora kogelbergensis</name>
    <dbReference type="NCBI Taxonomy" id="1337665"/>
    <lineage>
        <taxon>Eukaryota</taxon>
        <taxon>Fungi</taxon>
        <taxon>Dikarya</taxon>
        <taxon>Ascomycota</taxon>
        <taxon>Pezizomycotina</taxon>
        <taxon>Sordariomycetes</taxon>
        <taxon>Xylariomycetidae</taxon>
        <taxon>Amphisphaeriales</taxon>
        <taxon>Apiosporaceae</taxon>
        <taxon>Apiospora</taxon>
    </lineage>
</organism>
<dbReference type="Proteomes" id="UP001392437">
    <property type="component" value="Unassembled WGS sequence"/>
</dbReference>
<evidence type="ECO:0000256" key="1">
    <source>
        <dbReference type="SAM" id="Phobius"/>
    </source>
</evidence>
<comment type="caution">
    <text evidence="2">The sequence shown here is derived from an EMBL/GenBank/DDBJ whole genome shotgun (WGS) entry which is preliminary data.</text>
</comment>
<proteinExistence type="predicted"/>
<accession>A0AAW0R5D8</accession>
<sequence length="172" mass="18712">TLSLIIFYICGGDDDNFRHDARSAQFFIDEKLKPYQLPYSCPSRGSADAVVADIISILRSAEKEGVKLAKKVRDTIAEGILNSIKAILDKGPKKIGNAMKVAYNRASEAADTLFQFTKDHPITTAGLLTIIAVGILVILTPAVVEALGFAELGPIKGTLFFQIVNYTYAEPY</sequence>
<keyword evidence="1" id="KW-0812">Transmembrane</keyword>
<feature type="transmembrane region" description="Helical" evidence="1">
    <location>
        <begin position="125"/>
        <end position="144"/>
    </location>
</feature>
<evidence type="ECO:0000313" key="3">
    <source>
        <dbReference type="Proteomes" id="UP001392437"/>
    </source>
</evidence>
<gene>
    <name evidence="2" type="ORF">PG999_004059</name>
</gene>
<reference evidence="2 3" key="1">
    <citation type="submission" date="2023-01" db="EMBL/GenBank/DDBJ databases">
        <title>Analysis of 21 Apiospora genomes using comparative genomics revels a genus with tremendous synthesis potential of carbohydrate active enzymes and secondary metabolites.</title>
        <authorList>
            <person name="Sorensen T."/>
        </authorList>
    </citation>
    <scope>NUCLEOTIDE SEQUENCE [LARGE SCALE GENOMIC DNA]</scope>
    <source>
        <strain evidence="2 3">CBS 117206</strain>
    </source>
</reference>
<dbReference type="AlphaFoldDB" id="A0AAW0R5D8"/>
<dbReference type="EMBL" id="JAQQWP010000003">
    <property type="protein sequence ID" value="KAK8124141.1"/>
    <property type="molecule type" value="Genomic_DNA"/>
</dbReference>
<keyword evidence="1" id="KW-1133">Transmembrane helix</keyword>
<keyword evidence="1" id="KW-0472">Membrane</keyword>
<feature type="non-terminal residue" evidence="2">
    <location>
        <position position="1"/>
    </location>
</feature>
<protein>
    <submittedName>
        <fullName evidence="2">Uncharacterized protein</fullName>
    </submittedName>
</protein>
<keyword evidence="3" id="KW-1185">Reference proteome</keyword>
<name>A0AAW0R5D8_9PEZI</name>